<dbReference type="PRINTS" id="PR00315">
    <property type="entry name" value="ELONGATNFCT"/>
</dbReference>
<dbReference type="EMBL" id="JAAZSR010000122">
    <property type="protein sequence ID" value="NKX50742.1"/>
    <property type="molecule type" value="Genomic_DNA"/>
</dbReference>
<dbReference type="PANTHER" id="PTHR43261">
    <property type="entry name" value="TRANSLATION ELONGATION FACTOR G-RELATED"/>
    <property type="match status" value="1"/>
</dbReference>
<evidence type="ECO:0000313" key="6">
    <source>
        <dbReference type="Proteomes" id="UP000523795"/>
    </source>
</evidence>
<gene>
    <name evidence="5" type="ORF">HER39_09230</name>
</gene>
<evidence type="ECO:0000256" key="2">
    <source>
        <dbReference type="ARBA" id="ARBA00023134"/>
    </source>
</evidence>
<comment type="caution">
    <text evidence="5">The sequence shown here is derived from an EMBL/GenBank/DDBJ whole genome shotgun (WGS) entry which is preliminary data.</text>
</comment>
<keyword evidence="6" id="KW-1185">Reference proteome</keyword>
<keyword evidence="1" id="KW-0547">Nucleotide-binding</keyword>
<evidence type="ECO:0000256" key="3">
    <source>
        <dbReference type="SAM" id="MobiDB-lite"/>
    </source>
</evidence>
<dbReference type="PROSITE" id="PS51722">
    <property type="entry name" value="G_TR_2"/>
    <property type="match status" value="1"/>
</dbReference>
<dbReference type="NCBIfam" id="TIGR00231">
    <property type="entry name" value="small_GTP"/>
    <property type="match status" value="1"/>
</dbReference>
<dbReference type="InterPro" id="IPR027417">
    <property type="entry name" value="P-loop_NTPase"/>
</dbReference>
<keyword evidence="2" id="KW-0342">GTP-binding</keyword>
<dbReference type="Gene3D" id="3.40.50.300">
    <property type="entry name" value="P-loop containing nucleotide triphosphate hydrolases"/>
    <property type="match status" value="1"/>
</dbReference>
<dbReference type="InterPro" id="IPR005225">
    <property type="entry name" value="Small_GTP-bd"/>
</dbReference>
<dbReference type="InterPro" id="IPR000795">
    <property type="entry name" value="T_Tr_GTP-bd_dom"/>
</dbReference>
<organism evidence="5 6">
    <name type="scientific">Arthrobacter deserti</name>
    <dbReference type="NCBI Taxonomy" id="1742687"/>
    <lineage>
        <taxon>Bacteria</taxon>
        <taxon>Bacillati</taxon>
        <taxon>Actinomycetota</taxon>
        <taxon>Actinomycetes</taxon>
        <taxon>Micrococcales</taxon>
        <taxon>Micrococcaceae</taxon>
        <taxon>Arthrobacter</taxon>
    </lineage>
</organism>
<proteinExistence type="predicted"/>
<evidence type="ECO:0000313" key="5">
    <source>
        <dbReference type="EMBL" id="NKX50742.1"/>
    </source>
</evidence>
<dbReference type="SUPFAM" id="SSF52540">
    <property type="entry name" value="P-loop containing nucleoside triphosphate hydrolases"/>
    <property type="match status" value="1"/>
</dbReference>
<feature type="compositionally biased region" description="Gly residues" evidence="3">
    <location>
        <begin position="7"/>
        <end position="17"/>
    </location>
</feature>
<dbReference type="PANTHER" id="PTHR43261:SF6">
    <property type="entry name" value="ELONGATION FACTOR G-LIKE PROTEIN"/>
    <property type="match status" value="1"/>
</dbReference>
<feature type="non-terminal residue" evidence="5">
    <location>
        <position position="149"/>
    </location>
</feature>
<evidence type="ECO:0000256" key="1">
    <source>
        <dbReference type="ARBA" id="ARBA00022741"/>
    </source>
</evidence>
<dbReference type="Pfam" id="PF00009">
    <property type="entry name" value="GTP_EFTU"/>
    <property type="match status" value="1"/>
</dbReference>
<evidence type="ECO:0000259" key="4">
    <source>
        <dbReference type="PROSITE" id="PS51722"/>
    </source>
</evidence>
<name>A0ABX1JN65_9MICC</name>
<reference evidence="5 6" key="1">
    <citation type="submission" date="2020-04" db="EMBL/GenBank/DDBJ databases">
        <authorList>
            <person name="Liu S."/>
        </authorList>
    </citation>
    <scope>NUCLEOTIDE SEQUENCE [LARGE SCALE GENOMIC DNA]</scope>
    <source>
        <strain evidence="5 6">CGMCC 1.15091</strain>
    </source>
</reference>
<feature type="domain" description="Tr-type G" evidence="4">
    <location>
        <begin position="35"/>
        <end position="149"/>
    </location>
</feature>
<accession>A0ABX1JN65</accession>
<dbReference type="Proteomes" id="UP000523795">
    <property type="component" value="Unassembled WGS sequence"/>
</dbReference>
<protein>
    <submittedName>
        <fullName evidence="5">GTP-binding protein</fullName>
    </submittedName>
</protein>
<sequence length="149" mass="15035">MSVKGTSGPGKGPGRGGSDPRRAETAAGTPADRPEQIRNVVLVGHSGAGKTMLLESLLASTGAITRMGSIADGTTVGDSDPAAVHQQRSVALSVVPLILDEVKVNLLDTPGYADFTGELRAGLRAADAALFVVSAVDGVDAVTTALWGE</sequence>
<feature type="region of interest" description="Disordered" evidence="3">
    <location>
        <begin position="1"/>
        <end position="35"/>
    </location>
</feature>